<accession>A0ACB9LMK4</accession>
<proteinExistence type="predicted"/>
<name>A0ACB9LMK4_9MYRT</name>
<organism evidence="1 2">
    <name type="scientific">Melastoma candidum</name>
    <dbReference type="NCBI Taxonomy" id="119954"/>
    <lineage>
        <taxon>Eukaryota</taxon>
        <taxon>Viridiplantae</taxon>
        <taxon>Streptophyta</taxon>
        <taxon>Embryophyta</taxon>
        <taxon>Tracheophyta</taxon>
        <taxon>Spermatophyta</taxon>
        <taxon>Magnoliopsida</taxon>
        <taxon>eudicotyledons</taxon>
        <taxon>Gunneridae</taxon>
        <taxon>Pentapetalae</taxon>
        <taxon>rosids</taxon>
        <taxon>malvids</taxon>
        <taxon>Myrtales</taxon>
        <taxon>Melastomataceae</taxon>
        <taxon>Melastomatoideae</taxon>
        <taxon>Melastomateae</taxon>
        <taxon>Melastoma</taxon>
    </lineage>
</organism>
<dbReference type="EMBL" id="CM042890">
    <property type="protein sequence ID" value="KAI4312601.1"/>
    <property type="molecule type" value="Genomic_DNA"/>
</dbReference>
<keyword evidence="2" id="KW-1185">Reference proteome</keyword>
<comment type="caution">
    <text evidence="1">The sequence shown here is derived from an EMBL/GenBank/DDBJ whole genome shotgun (WGS) entry which is preliminary data.</text>
</comment>
<sequence>MPREMPPYIIWAVLDVRPVNHRCSGKIDPLNNYQPLVDQVSRDLISLTPIQNFNYYDEREQGKFTSNGHGLYARGISGEECRTYIHVANVLRIQDSGFYESQVMLVDCHM</sequence>
<reference evidence="2" key="1">
    <citation type="journal article" date="2023" name="Front. Plant Sci.">
        <title>Chromosomal-level genome assembly of Melastoma candidum provides insights into trichome evolution.</title>
        <authorList>
            <person name="Zhong Y."/>
            <person name="Wu W."/>
            <person name="Sun C."/>
            <person name="Zou P."/>
            <person name="Liu Y."/>
            <person name="Dai S."/>
            <person name="Zhou R."/>
        </authorList>
    </citation>
    <scope>NUCLEOTIDE SEQUENCE [LARGE SCALE GENOMIC DNA]</scope>
</reference>
<dbReference type="Proteomes" id="UP001057402">
    <property type="component" value="Chromosome 11"/>
</dbReference>
<evidence type="ECO:0000313" key="2">
    <source>
        <dbReference type="Proteomes" id="UP001057402"/>
    </source>
</evidence>
<evidence type="ECO:0000313" key="1">
    <source>
        <dbReference type="EMBL" id="KAI4312601.1"/>
    </source>
</evidence>
<gene>
    <name evidence="1" type="ORF">MLD38_037405</name>
</gene>
<protein>
    <submittedName>
        <fullName evidence="1">Uncharacterized protein</fullName>
    </submittedName>
</protein>